<evidence type="ECO:0000256" key="1">
    <source>
        <dbReference type="SAM" id="Phobius"/>
    </source>
</evidence>
<feature type="transmembrane region" description="Helical" evidence="1">
    <location>
        <begin position="7"/>
        <end position="29"/>
    </location>
</feature>
<proteinExistence type="predicted"/>
<comment type="caution">
    <text evidence="2">The sequence shown here is derived from an EMBL/GenBank/DDBJ whole genome shotgun (WGS) entry which is preliminary data.</text>
</comment>
<evidence type="ECO:0000313" key="2">
    <source>
        <dbReference type="EMBL" id="KAB8289424.1"/>
    </source>
</evidence>
<keyword evidence="5" id="KW-1185">Reference proteome</keyword>
<dbReference type="AlphaFoldDB" id="A0A6L4X3Q0"/>
<feature type="transmembrane region" description="Helical" evidence="1">
    <location>
        <begin position="36"/>
        <end position="55"/>
    </location>
</feature>
<dbReference type="RefSeq" id="WP_152357572.1">
    <property type="nucleotide sequence ID" value="NZ_WBSM01000001.1"/>
</dbReference>
<dbReference type="Proteomes" id="UP000482084">
    <property type="component" value="Unassembled WGS sequence"/>
</dbReference>
<dbReference type="EMBL" id="WBSM01000001">
    <property type="protein sequence ID" value="KAB8289424.1"/>
    <property type="molecule type" value="Genomic_DNA"/>
</dbReference>
<feature type="transmembrane region" description="Helical" evidence="1">
    <location>
        <begin position="91"/>
        <end position="115"/>
    </location>
</feature>
<keyword evidence="1" id="KW-0472">Membrane</keyword>
<reference evidence="3 4" key="1">
    <citation type="submission" date="2019-10" db="EMBL/GenBank/DDBJ databases">
        <title>Bifidobacterium from non-human primates.</title>
        <authorList>
            <person name="Modesto M."/>
        </authorList>
    </citation>
    <scope>NUCLEOTIDE SEQUENCE [LARGE SCALE GENOMIC DNA]</scope>
    <source>
        <strain evidence="3 4">TREM</strain>
    </source>
</reference>
<evidence type="ECO:0000313" key="5">
    <source>
        <dbReference type="Proteomes" id="UP000482084"/>
    </source>
</evidence>
<name>A0A6L4X3Q0_9BIFI</name>
<gene>
    <name evidence="2" type="ORF">DSM100688_0504</name>
    <name evidence="3" type="ORF">GFD24_02585</name>
</gene>
<keyword evidence="1" id="KW-1133">Transmembrane helix</keyword>
<keyword evidence="1" id="KW-0812">Transmembrane</keyword>
<dbReference type="Proteomes" id="UP000469943">
    <property type="component" value="Unassembled WGS sequence"/>
</dbReference>
<evidence type="ECO:0000313" key="4">
    <source>
        <dbReference type="Proteomes" id="UP000469943"/>
    </source>
</evidence>
<dbReference type="OrthoDB" id="10017049at2"/>
<sequence length="134" mass="14192">MDVVLDLLPWFVGCALVSVALTVLLRWLLRCGWIGAGALGSAPVLGWSAMLLLMLSDVTADYPSISAEYPNGCDGWMHPCGVGPGPLSEVLFAVAGLFAMAAAVMLMASTVMLMVGVVSRVADRHVAHRRVSRH</sequence>
<reference evidence="2 5" key="2">
    <citation type="submission" date="2019-10" db="EMBL/GenBank/DDBJ databases">
        <title>Characterization of the phylogenetic diversity of two novel species belonging to the genus Bifidobacterium: Bifidobacterium cebidarum sp. nov. and Bifidobacterium leontopitheci sp. nov.</title>
        <authorList>
            <person name="Lugli G.A."/>
            <person name="Duranti S."/>
            <person name="Milani C."/>
            <person name="Turroni F."/>
            <person name="Ventura M."/>
        </authorList>
    </citation>
    <scope>NUCLEOTIDE SEQUENCE [LARGE SCALE GENOMIC DNA]</scope>
    <source>
        <strain evidence="2 5">DSM 100688</strain>
    </source>
</reference>
<dbReference type="EMBL" id="WHZX01000001">
    <property type="protein sequence ID" value="NEG71121.1"/>
    <property type="molecule type" value="Genomic_DNA"/>
</dbReference>
<organism evidence="2 5">
    <name type="scientific">Bifidobacterium ramosum</name>
    <dbReference type="NCBI Taxonomy" id="1798158"/>
    <lineage>
        <taxon>Bacteria</taxon>
        <taxon>Bacillati</taxon>
        <taxon>Actinomycetota</taxon>
        <taxon>Actinomycetes</taxon>
        <taxon>Bifidobacteriales</taxon>
        <taxon>Bifidobacteriaceae</taxon>
        <taxon>Bifidobacterium</taxon>
    </lineage>
</organism>
<protein>
    <submittedName>
        <fullName evidence="2">Uncharacterized protein</fullName>
    </submittedName>
</protein>
<evidence type="ECO:0000313" key="3">
    <source>
        <dbReference type="EMBL" id="NEG71121.1"/>
    </source>
</evidence>
<accession>A0A6L4X3Q0</accession>